<evidence type="ECO:0000313" key="3">
    <source>
        <dbReference type="Proteomes" id="UP000589626"/>
    </source>
</evidence>
<accession>A0A7W4VSS7</accession>
<evidence type="ECO:0000313" key="2">
    <source>
        <dbReference type="EMBL" id="MBB3040995.1"/>
    </source>
</evidence>
<feature type="region of interest" description="Disordered" evidence="1">
    <location>
        <begin position="38"/>
        <end position="59"/>
    </location>
</feature>
<comment type="caution">
    <text evidence="2">The sequence shown here is derived from an EMBL/GenBank/DDBJ whole genome shotgun (WGS) entry which is preliminary data.</text>
</comment>
<keyword evidence="3" id="KW-1185">Reference proteome</keyword>
<protein>
    <submittedName>
        <fullName evidence="2">Uncharacterized protein</fullName>
    </submittedName>
</protein>
<evidence type="ECO:0000256" key="1">
    <source>
        <dbReference type="SAM" id="MobiDB-lite"/>
    </source>
</evidence>
<organism evidence="2 3">
    <name type="scientific">Nocardioides soli</name>
    <dbReference type="NCBI Taxonomy" id="1036020"/>
    <lineage>
        <taxon>Bacteria</taxon>
        <taxon>Bacillati</taxon>
        <taxon>Actinomycetota</taxon>
        <taxon>Actinomycetes</taxon>
        <taxon>Propionibacteriales</taxon>
        <taxon>Nocardioidaceae</taxon>
        <taxon>Nocardioides</taxon>
    </lineage>
</organism>
<reference evidence="2 3" key="1">
    <citation type="submission" date="2020-08" db="EMBL/GenBank/DDBJ databases">
        <title>Sequencing the genomes of 1000 actinobacteria strains.</title>
        <authorList>
            <person name="Klenk H.-P."/>
        </authorList>
    </citation>
    <scope>NUCLEOTIDE SEQUENCE [LARGE SCALE GENOMIC DNA]</scope>
    <source>
        <strain evidence="2 3">DSM 105498</strain>
    </source>
</reference>
<sequence>MTAPTAPCATCGTACNSAKTPPECADCRRRAQAGEHWSPDVLTDGEWRPTGAGGTLQWHPWPKPRAKVAKCGTDGGYYRHLRRTKTEPCAACRRAHALAQAKRKERATLRVVA</sequence>
<gene>
    <name evidence="2" type="ORF">FHU40_000796</name>
</gene>
<dbReference type="Proteomes" id="UP000589626">
    <property type="component" value="Unassembled WGS sequence"/>
</dbReference>
<proteinExistence type="predicted"/>
<dbReference type="AlphaFoldDB" id="A0A7W4VSS7"/>
<name>A0A7W4VSS7_9ACTN</name>
<dbReference type="EMBL" id="JACHWR010000001">
    <property type="protein sequence ID" value="MBB3040995.1"/>
    <property type="molecule type" value="Genomic_DNA"/>
</dbReference>